<accession>A0A9D4RY43</accession>
<evidence type="ECO:0000313" key="1">
    <source>
        <dbReference type="EMBL" id="KAH3882872.1"/>
    </source>
</evidence>
<reference evidence="1" key="1">
    <citation type="journal article" date="2019" name="bioRxiv">
        <title>The Genome of the Zebra Mussel, Dreissena polymorpha: A Resource for Invasive Species Research.</title>
        <authorList>
            <person name="McCartney M.A."/>
            <person name="Auch B."/>
            <person name="Kono T."/>
            <person name="Mallez S."/>
            <person name="Zhang Y."/>
            <person name="Obille A."/>
            <person name="Becker A."/>
            <person name="Abrahante J.E."/>
            <person name="Garbe J."/>
            <person name="Badalamenti J.P."/>
            <person name="Herman A."/>
            <person name="Mangelson H."/>
            <person name="Liachko I."/>
            <person name="Sullivan S."/>
            <person name="Sone E.D."/>
            <person name="Koren S."/>
            <person name="Silverstein K.A.T."/>
            <person name="Beckman K.B."/>
            <person name="Gohl D.M."/>
        </authorList>
    </citation>
    <scope>NUCLEOTIDE SEQUENCE</scope>
    <source>
        <strain evidence="1">Duluth1</strain>
        <tissue evidence="1">Whole animal</tissue>
    </source>
</reference>
<name>A0A9D4RY43_DREPO</name>
<keyword evidence="2" id="KW-1185">Reference proteome</keyword>
<dbReference type="Proteomes" id="UP000828390">
    <property type="component" value="Unassembled WGS sequence"/>
</dbReference>
<comment type="caution">
    <text evidence="1">The sequence shown here is derived from an EMBL/GenBank/DDBJ whole genome shotgun (WGS) entry which is preliminary data.</text>
</comment>
<gene>
    <name evidence="1" type="ORF">DPMN_006818</name>
</gene>
<dbReference type="AlphaFoldDB" id="A0A9D4RY43"/>
<dbReference type="EMBL" id="JAIWYP010000001">
    <property type="protein sequence ID" value="KAH3882872.1"/>
    <property type="molecule type" value="Genomic_DNA"/>
</dbReference>
<organism evidence="1 2">
    <name type="scientific">Dreissena polymorpha</name>
    <name type="common">Zebra mussel</name>
    <name type="synonym">Mytilus polymorpha</name>
    <dbReference type="NCBI Taxonomy" id="45954"/>
    <lineage>
        <taxon>Eukaryota</taxon>
        <taxon>Metazoa</taxon>
        <taxon>Spiralia</taxon>
        <taxon>Lophotrochozoa</taxon>
        <taxon>Mollusca</taxon>
        <taxon>Bivalvia</taxon>
        <taxon>Autobranchia</taxon>
        <taxon>Heteroconchia</taxon>
        <taxon>Euheterodonta</taxon>
        <taxon>Imparidentia</taxon>
        <taxon>Neoheterodontei</taxon>
        <taxon>Myida</taxon>
        <taxon>Dreissenoidea</taxon>
        <taxon>Dreissenidae</taxon>
        <taxon>Dreissena</taxon>
    </lineage>
</organism>
<sequence>MLPCNKISRLAICANEAKLISYITYFPIFEHSALSAATAAKRYFPSGDGEGGEYSGEFDNGVAVVVPSPNSVVDSDFRNPKPRPSPRLTMTAKKRIATMTQARDLDMFLDNVACKCNERERVNNKKINPFNVDTLMSIKECNRIEFEQTVCVGHMYLIDRWTKY</sequence>
<reference evidence="1" key="2">
    <citation type="submission" date="2020-11" db="EMBL/GenBank/DDBJ databases">
        <authorList>
            <person name="McCartney M.A."/>
            <person name="Auch B."/>
            <person name="Kono T."/>
            <person name="Mallez S."/>
            <person name="Becker A."/>
            <person name="Gohl D.M."/>
            <person name="Silverstein K.A.T."/>
            <person name="Koren S."/>
            <person name="Bechman K.B."/>
            <person name="Herman A."/>
            <person name="Abrahante J.E."/>
            <person name="Garbe J."/>
        </authorList>
    </citation>
    <scope>NUCLEOTIDE SEQUENCE</scope>
    <source>
        <strain evidence="1">Duluth1</strain>
        <tissue evidence="1">Whole animal</tissue>
    </source>
</reference>
<proteinExistence type="predicted"/>
<evidence type="ECO:0000313" key="2">
    <source>
        <dbReference type="Proteomes" id="UP000828390"/>
    </source>
</evidence>
<protein>
    <submittedName>
        <fullName evidence="1">Uncharacterized protein</fullName>
    </submittedName>
</protein>